<feature type="transmembrane region" description="Helical" evidence="13">
    <location>
        <begin position="275"/>
        <end position="293"/>
    </location>
</feature>
<protein>
    <submittedName>
        <fullName evidence="15">Site-2 protease family protein</fullName>
    </submittedName>
</protein>
<dbReference type="PANTHER" id="PTHR39188">
    <property type="entry name" value="MEMBRANE-ASSOCIATED ZINC METALLOPROTEASE M50B"/>
    <property type="match status" value="1"/>
</dbReference>
<feature type="domain" description="Peptidase M50" evidence="14">
    <location>
        <begin position="135"/>
        <end position="208"/>
    </location>
</feature>
<feature type="transmembrane region" description="Helical" evidence="13">
    <location>
        <begin position="314"/>
        <end position="331"/>
    </location>
</feature>
<evidence type="ECO:0000256" key="13">
    <source>
        <dbReference type="SAM" id="Phobius"/>
    </source>
</evidence>
<sequence>MAGWQQLFWDNTLVSQQSAGSQEEGNSRHQFALTQQTQDGESTQIEVVLDVQLQWQPFVLDYTVTANGSPLAEGQRTTKDIEQQTPYTPPPKPQKFSLVGLASLGFKLLKSAKVIKVALAGASVAAYSWLFSFEFALALIACLMFHEYGHIRAMKYFGMKTKGIYLIPFMGGLALSDEKINTRWQDVVISIMGPTFGLFMSLLCMALYWLTGEIFFAGLATFNALLNLFNLLPILPLDGGHILKSISFSMNSVAGLLACVAGAAIGVFVSYTFGLALLGFLLLIGSLEIVFEWRTRHYSHLLPLDRYGQIFSTVWYLLTVAALVGVIWYFAGTGDDLLGLPLKILQS</sequence>
<feature type="domain" description="Peptidase M50" evidence="14">
    <location>
        <begin position="215"/>
        <end position="250"/>
    </location>
</feature>
<evidence type="ECO:0000256" key="7">
    <source>
        <dbReference type="ARBA" id="ARBA00022801"/>
    </source>
</evidence>
<accession>A0ABV7GJC9</accession>
<evidence type="ECO:0000256" key="9">
    <source>
        <dbReference type="ARBA" id="ARBA00022989"/>
    </source>
</evidence>
<dbReference type="GO" id="GO:0008233">
    <property type="term" value="F:peptidase activity"/>
    <property type="evidence" value="ECO:0007669"/>
    <property type="project" value="UniProtKB-KW"/>
</dbReference>
<evidence type="ECO:0000256" key="12">
    <source>
        <dbReference type="SAM" id="MobiDB-lite"/>
    </source>
</evidence>
<name>A0ABV7GJC9_9GAMM</name>
<organism evidence="15 16">
    <name type="scientific">Shewanella submarina</name>
    <dbReference type="NCBI Taxonomy" id="2016376"/>
    <lineage>
        <taxon>Bacteria</taxon>
        <taxon>Pseudomonadati</taxon>
        <taxon>Pseudomonadota</taxon>
        <taxon>Gammaproteobacteria</taxon>
        <taxon>Alteromonadales</taxon>
        <taxon>Shewanellaceae</taxon>
        <taxon>Shewanella</taxon>
    </lineage>
</organism>
<evidence type="ECO:0000313" key="15">
    <source>
        <dbReference type="EMBL" id="MFC3140140.1"/>
    </source>
</evidence>
<keyword evidence="7" id="KW-0378">Hydrolase</keyword>
<evidence type="ECO:0000313" key="16">
    <source>
        <dbReference type="Proteomes" id="UP001595621"/>
    </source>
</evidence>
<feature type="transmembrane region" description="Helical" evidence="13">
    <location>
        <begin position="158"/>
        <end position="175"/>
    </location>
</feature>
<dbReference type="Proteomes" id="UP001595621">
    <property type="component" value="Unassembled WGS sequence"/>
</dbReference>
<evidence type="ECO:0000256" key="3">
    <source>
        <dbReference type="ARBA" id="ARBA00007931"/>
    </source>
</evidence>
<dbReference type="PANTHER" id="PTHR39188:SF3">
    <property type="entry name" value="STAGE IV SPORULATION PROTEIN FB"/>
    <property type="match status" value="1"/>
</dbReference>
<gene>
    <name evidence="15" type="ORF">ACFOE0_18435</name>
</gene>
<keyword evidence="8" id="KW-0862">Zinc</keyword>
<keyword evidence="5 13" id="KW-0812">Transmembrane</keyword>
<dbReference type="InterPro" id="IPR008915">
    <property type="entry name" value="Peptidase_M50"/>
</dbReference>
<evidence type="ECO:0000256" key="8">
    <source>
        <dbReference type="ARBA" id="ARBA00022833"/>
    </source>
</evidence>
<evidence type="ECO:0000256" key="6">
    <source>
        <dbReference type="ARBA" id="ARBA00022723"/>
    </source>
</evidence>
<keyword evidence="10" id="KW-0482">Metalloprotease</keyword>
<keyword evidence="9 13" id="KW-1133">Transmembrane helix</keyword>
<comment type="similarity">
    <text evidence="3">Belongs to the peptidase M50B family.</text>
</comment>
<dbReference type="RefSeq" id="WP_248934748.1">
    <property type="nucleotide sequence ID" value="NZ_JAKILF010000001.1"/>
</dbReference>
<feature type="transmembrane region" description="Helical" evidence="13">
    <location>
        <begin position="248"/>
        <end position="269"/>
    </location>
</feature>
<evidence type="ECO:0000256" key="2">
    <source>
        <dbReference type="ARBA" id="ARBA00004141"/>
    </source>
</evidence>
<feature type="transmembrane region" description="Helical" evidence="13">
    <location>
        <begin position="214"/>
        <end position="236"/>
    </location>
</feature>
<keyword evidence="11 13" id="KW-0472">Membrane</keyword>
<evidence type="ECO:0000256" key="11">
    <source>
        <dbReference type="ARBA" id="ARBA00023136"/>
    </source>
</evidence>
<proteinExistence type="inferred from homology"/>
<keyword evidence="16" id="KW-1185">Reference proteome</keyword>
<comment type="cofactor">
    <cofactor evidence="1">
        <name>Zn(2+)</name>
        <dbReference type="ChEBI" id="CHEBI:29105"/>
    </cofactor>
</comment>
<keyword evidence="6" id="KW-0479">Metal-binding</keyword>
<dbReference type="Pfam" id="PF02163">
    <property type="entry name" value="Peptidase_M50"/>
    <property type="match status" value="2"/>
</dbReference>
<feature type="transmembrane region" description="Helical" evidence="13">
    <location>
        <begin position="187"/>
        <end position="208"/>
    </location>
</feature>
<dbReference type="CDD" id="cd06160">
    <property type="entry name" value="S2P-M50_like_2"/>
    <property type="match status" value="1"/>
</dbReference>
<evidence type="ECO:0000256" key="10">
    <source>
        <dbReference type="ARBA" id="ARBA00023049"/>
    </source>
</evidence>
<dbReference type="GO" id="GO:0006508">
    <property type="term" value="P:proteolysis"/>
    <property type="evidence" value="ECO:0007669"/>
    <property type="project" value="UniProtKB-KW"/>
</dbReference>
<reference evidence="16" key="1">
    <citation type="journal article" date="2019" name="Int. J. Syst. Evol. Microbiol.">
        <title>The Global Catalogue of Microorganisms (GCM) 10K type strain sequencing project: providing services to taxonomists for standard genome sequencing and annotation.</title>
        <authorList>
            <consortium name="The Broad Institute Genomics Platform"/>
            <consortium name="The Broad Institute Genome Sequencing Center for Infectious Disease"/>
            <person name="Wu L."/>
            <person name="Ma J."/>
        </authorList>
    </citation>
    <scope>NUCLEOTIDE SEQUENCE [LARGE SCALE GENOMIC DNA]</scope>
    <source>
        <strain evidence="16">KCTC 52277</strain>
    </source>
</reference>
<evidence type="ECO:0000256" key="1">
    <source>
        <dbReference type="ARBA" id="ARBA00001947"/>
    </source>
</evidence>
<feature type="region of interest" description="Disordered" evidence="12">
    <location>
        <begin position="71"/>
        <end position="90"/>
    </location>
</feature>
<feature type="transmembrane region" description="Helical" evidence="13">
    <location>
        <begin position="117"/>
        <end position="146"/>
    </location>
</feature>
<keyword evidence="4 15" id="KW-0645">Protease</keyword>
<evidence type="ECO:0000256" key="4">
    <source>
        <dbReference type="ARBA" id="ARBA00022670"/>
    </source>
</evidence>
<evidence type="ECO:0000256" key="5">
    <source>
        <dbReference type="ARBA" id="ARBA00022692"/>
    </source>
</evidence>
<evidence type="ECO:0000259" key="14">
    <source>
        <dbReference type="Pfam" id="PF02163"/>
    </source>
</evidence>
<comment type="subcellular location">
    <subcellularLocation>
        <location evidence="2">Membrane</location>
        <topology evidence="2">Multi-pass membrane protein</topology>
    </subcellularLocation>
</comment>
<dbReference type="EMBL" id="JBHRTD010000018">
    <property type="protein sequence ID" value="MFC3140140.1"/>
    <property type="molecule type" value="Genomic_DNA"/>
</dbReference>
<comment type="caution">
    <text evidence="15">The sequence shown here is derived from an EMBL/GenBank/DDBJ whole genome shotgun (WGS) entry which is preliminary data.</text>
</comment>